<dbReference type="AlphaFoldDB" id="A5CLM2"/>
<protein>
    <submittedName>
        <fullName evidence="2">Uncharacterized protein</fullName>
    </submittedName>
</protein>
<evidence type="ECO:0000313" key="2">
    <source>
        <dbReference type="EMBL" id="CAM98492.1"/>
    </source>
</evidence>
<evidence type="ECO:0000313" key="3">
    <source>
        <dbReference type="Proteomes" id="UP000001564"/>
    </source>
</evidence>
<feature type="region of interest" description="Disordered" evidence="1">
    <location>
        <begin position="1"/>
        <end position="43"/>
    </location>
</feature>
<dbReference type="EMBL" id="AM711866">
    <property type="protein sequence ID" value="CAM98492.1"/>
    <property type="molecule type" value="Genomic_DNA"/>
</dbReference>
<keyword evidence="3" id="KW-1185">Reference proteome</keyword>
<organism evidence="2 3">
    <name type="scientific">Clavibacter michiganensis subsp. michiganensis (strain NCPPB 382)</name>
    <dbReference type="NCBI Taxonomy" id="443906"/>
    <lineage>
        <taxon>Bacteria</taxon>
        <taxon>Bacillati</taxon>
        <taxon>Actinomycetota</taxon>
        <taxon>Actinomycetes</taxon>
        <taxon>Micrococcales</taxon>
        <taxon>Microbacteriaceae</taxon>
        <taxon>Clavibacter</taxon>
    </lineage>
</organism>
<dbReference type="Proteomes" id="UP000001564">
    <property type="component" value="Plasmid pCM2"/>
</dbReference>
<gene>
    <name evidence="2" type="ordered locus">pCM2_0011</name>
</gene>
<dbReference type="KEGG" id="cmi:pCM2_0011"/>
<evidence type="ECO:0000256" key="1">
    <source>
        <dbReference type="SAM" id="MobiDB-lite"/>
    </source>
</evidence>
<keyword evidence="2" id="KW-0614">Plasmid</keyword>
<accession>A5CLM2</accession>
<name>A5CLM2_CLAM3</name>
<sequence length="79" mass="8110">MSQRCARSVTAGDPSGAASRCAPCPPRGLRPSTALTPPPTPLRSVSASVPGHLCSFLSSLVPRSSIHSQICHTSGITNE</sequence>
<dbReference type="HOGENOM" id="CLU_2599726_0_0_11"/>
<proteinExistence type="predicted"/>
<geneLocation type="plasmid" evidence="2 3">
    <name>pCM2</name>
</geneLocation>
<reference evidence="2 3" key="1">
    <citation type="journal article" date="2008" name="J. Bacteriol.">
        <title>The genome sequence of the tomato-pathogenic actinomycete Clavibacter michiganensis subsp. michiganensis NCPPB382 reveals a large island involved in pathogenicity.</title>
        <authorList>
            <person name="Gartemann K.H."/>
            <person name="Abt B."/>
            <person name="Bekel T."/>
            <person name="Burger A."/>
            <person name="Engemann J."/>
            <person name="Flugel M."/>
            <person name="Gaigalat L."/>
            <person name="Goesmann A."/>
            <person name="Grafen I."/>
            <person name="Kalinowski J."/>
            <person name="Kaup O."/>
            <person name="Kirchner O."/>
            <person name="Krause L."/>
            <person name="Linke B."/>
            <person name="McHardy A."/>
            <person name="Meyer F."/>
            <person name="Pohle S."/>
            <person name="Ruckert C."/>
            <person name="Schneiker S."/>
            <person name="Zellermann E.M."/>
            <person name="Puhler A."/>
            <person name="Eichenlaub R."/>
            <person name="Kaiser O."/>
            <person name="Bartels D."/>
        </authorList>
    </citation>
    <scope>NUCLEOTIDE SEQUENCE [LARGE SCALE GENOMIC DNA]</scope>
    <source>
        <strain evidence="2 3">NCPPB 382</strain>
        <plasmid evidence="2">pCM2</plasmid>
    </source>
</reference>